<evidence type="ECO:0000313" key="3">
    <source>
        <dbReference type="Proteomes" id="UP000260680"/>
    </source>
</evidence>
<dbReference type="Gene3D" id="1.10.30.50">
    <property type="match status" value="1"/>
</dbReference>
<dbReference type="GO" id="GO:0008270">
    <property type="term" value="F:zinc ion binding"/>
    <property type="evidence" value="ECO:0007669"/>
    <property type="project" value="InterPro"/>
</dbReference>
<sequence>MIWLIPANSETFNHYGAFEKFGSIDWTKICKYETDDTVYIYCAKPIQAVCYKTVVTLDNLSFDETNDMEPFWYDKEKYRSTQNNKFVRLKLIAKTSNENLSLMNLSQHGLNGAPQRPQRLNDDLIEYIESQFDDDISISVDEESFPEGRKKYRQHVLQERNRTLINEAKRIFKEKNGRLYCQVCGFDFLETYGSLGEDFIEGHHTKPISEMKAEQQTKIKDIVMLCSNCHSMIHRKRPWITKENLEALLK</sequence>
<comment type="caution">
    <text evidence="2">The sequence shown here is derived from an EMBL/GenBank/DDBJ whole genome shotgun (WGS) entry which is preliminary data.</text>
</comment>
<dbReference type="Proteomes" id="UP000260680">
    <property type="component" value="Unassembled WGS sequence"/>
</dbReference>
<evidence type="ECO:0000259" key="1">
    <source>
        <dbReference type="Pfam" id="PF01844"/>
    </source>
</evidence>
<name>A0A3E2NFN3_9FIRM</name>
<dbReference type="CDD" id="cd00085">
    <property type="entry name" value="HNHc"/>
    <property type="match status" value="1"/>
</dbReference>
<dbReference type="Pfam" id="PF01844">
    <property type="entry name" value="HNH"/>
    <property type="match status" value="1"/>
</dbReference>
<evidence type="ECO:0000313" key="2">
    <source>
        <dbReference type="EMBL" id="RFZ79839.1"/>
    </source>
</evidence>
<dbReference type="AlphaFoldDB" id="A0A3E2NFN3"/>
<feature type="domain" description="HNH" evidence="1">
    <location>
        <begin position="181"/>
        <end position="235"/>
    </location>
</feature>
<dbReference type="OrthoDB" id="9779761at2"/>
<organism evidence="2 3">
    <name type="scientific">Lacrimispora amygdalina</name>
    <dbReference type="NCBI Taxonomy" id="253257"/>
    <lineage>
        <taxon>Bacteria</taxon>
        <taxon>Bacillati</taxon>
        <taxon>Bacillota</taxon>
        <taxon>Clostridia</taxon>
        <taxon>Lachnospirales</taxon>
        <taxon>Lachnospiraceae</taxon>
        <taxon>Lacrimispora</taxon>
    </lineage>
</organism>
<accession>A0A3E2NFN3</accession>
<dbReference type="RefSeq" id="WP_117415937.1">
    <property type="nucleotide sequence ID" value="NZ_QOHO01000016.1"/>
</dbReference>
<gene>
    <name evidence="2" type="ORF">DS742_05100</name>
</gene>
<dbReference type="GO" id="GO:0004519">
    <property type="term" value="F:endonuclease activity"/>
    <property type="evidence" value="ECO:0007669"/>
    <property type="project" value="InterPro"/>
</dbReference>
<dbReference type="GO" id="GO:0003676">
    <property type="term" value="F:nucleic acid binding"/>
    <property type="evidence" value="ECO:0007669"/>
    <property type="project" value="InterPro"/>
</dbReference>
<dbReference type="EMBL" id="QOHO01000016">
    <property type="protein sequence ID" value="RFZ79839.1"/>
    <property type="molecule type" value="Genomic_DNA"/>
</dbReference>
<protein>
    <recommendedName>
        <fullName evidence="1">HNH domain-containing protein</fullName>
    </recommendedName>
</protein>
<dbReference type="InterPro" id="IPR002711">
    <property type="entry name" value="HNH"/>
</dbReference>
<reference evidence="2 3" key="1">
    <citation type="submission" date="2018-07" db="EMBL/GenBank/DDBJ databases">
        <title>New species, Clostridium PI-S10-A1B.</title>
        <authorList>
            <person name="Krishna G."/>
            <person name="Summeta K."/>
            <person name="Shikha S."/>
            <person name="Prabhu P.B."/>
            <person name="Suresh K."/>
        </authorList>
    </citation>
    <scope>NUCLEOTIDE SEQUENCE [LARGE SCALE GENOMIC DNA]</scope>
    <source>
        <strain evidence="2 3">PI-S10-A1B</strain>
    </source>
</reference>
<proteinExistence type="predicted"/>
<dbReference type="InterPro" id="IPR003615">
    <property type="entry name" value="HNH_nuc"/>
</dbReference>